<dbReference type="SUPFAM" id="SSF46565">
    <property type="entry name" value="Chaperone J-domain"/>
    <property type="match status" value="1"/>
</dbReference>
<dbReference type="GO" id="GO:0005737">
    <property type="term" value="C:cytoplasm"/>
    <property type="evidence" value="ECO:0007669"/>
    <property type="project" value="TreeGrafter"/>
</dbReference>
<reference evidence="8 9" key="1">
    <citation type="journal article" date="2016" name="Mol. Biol. Evol.">
        <title>Comparative Genomics of Early-Diverging Mushroom-Forming Fungi Provides Insights into the Origins of Lignocellulose Decay Capabilities.</title>
        <authorList>
            <person name="Nagy L.G."/>
            <person name="Riley R."/>
            <person name="Tritt A."/>
            <person name="Adam C."/>
            <person name="Daum C."/>
            <person name="Floudas D."/>
            <person name="Sun H."/>
            <person name="Yadav J.S."/>
            <person name="Pangilinan J."/>
            <person name="Larsson K.H."/>
            <person name="Matsuura K."/>
            <person name="Barry K."/>
            <person name="Labutti K."/>
            <person name="Kuo R."/>
            <person name="Ohm R.A."/>
            <person name="Bhattacharya S.S."/>
            <person name="Shirouzu T."/>
            <person name="Yoshinaga Y."/>
            <person name="Martin F.M."/>
            <person name="Grigoriev I.V."/>
            <person name="Hibbett D.S."/>
        </authorList>
    </citation>
    <scope>NUCLEOTIDE SEQUENCE [LARGE SCALE GENOMIC DNA]</scope>
    <source>
        <strain evidence="8 9">HHB12029</strain>
    </source>
</reference>
<dbReference type="SUPFAM" id="SSF57667">
    <property type="entry name" value="beta-beta-alpha zinc fingers"/>
    <property type="match status" value="1"/>
</dbReference>
<feature type="compositionally biased region" description="Acidic residues" evidence="5">
    <location>
        <begin position="398"/>
        <end position="410"/>
    </location>
</feature>
<dbReference type="PROSITE" id="PS50076">
    <property type="entry name" value="DNAJ_2"/>
    <property type="match status" value="1"/>
</dbReference>
<evidence type="ECO:0000313" key="9">
    <source>
        <dbReference type="Proteomes" id="UP000077266"/>
    </source>
</evidence>
<keyword evidence="2 4" id="KW-0863">Zinc-finger</keyword>
<feature type="compositionally biased region" description="Acidic residues" evidence="5">
    <location>
        <begin position="359"/>
        <end position="388"/>
    </location>
</feature>
<sequence>MGANGSKPGSGPGQGAHAAPDYYGVLEVEETATADEIKAPYRRLALIHHPDKNADNIEAATQKFAQLQAAYEVLGDEKEREWYDSHRNALAPEADAETVFQDVRSGKAPSRARDRGLTANHIVMFFDPSIYVGFGADDRSFYTIYRNLFARLAQEEEVHGGPAASETPGFGDASWPWAAPKRNEGDAARTFYTYWSSFVTSKDFAWADQWNVNEAPDRRVRRLMERDNKKAREDGRKEYNDAIRSLVMFIRKRDPRYKAHLHSQQQAPSSGAATPKPKPQVQPQVEEFVEQEWQRVRPPRTSHDDEAEWNEAEGAEEWECVACGRAFRSEAAFESHERSKKHLKAVEQLRREMLKENAELELDAAEDAGDDAADDPESPPAGEEDGDGVADHDRPAQEEGDDGEDEDEDNGLDRNAAAQRAAKQRKKARKKKKAGDVAAAGSPGNTGVDRADDEEADTLARPGDSATPTPQLSKKEKRRAKEAAKKAKEAEGTAQPQSHQCNVCHEHFESRTMLFAHIAREGHAAAEAEPIPSAKAQGKRKKK</sequence>
<dbReference type="AlphaFoldDB" id="A0A165PZ33"/>
<evidence type="ECO:0000259" key="7">
    <source>
        <dbReference type="PROSITE" id="PS50157"/>
    </source>
</evidence>
<dbReference type="Pfam" id="PF21884">
    <property type="entry name" value="ZUO1-like_ZHD"/>
    <property type="match status" value="1"/>
</dbReference>
<dbReference type="Proteomes" id="UP000077266">
    <property type="component" value="Unassembled WGS sequence"/>
</dbReference>
<feature type="compositionally biased region" description="Polar residues" evidence="5">
    <location>
        <begin position="262"/>
        <end position="272"/>
    </location>
</feature>
<dbReference type="InterPro" id="IPR013087">
    <property type="entry name" value="Znf_C2H2_type"/>
</dbReference>
<evidence type="ECO:0000256" key="3">
    <source>
        <dbReference type="ARBA" id="ARBA00022833"/>
    </source>
</evidence>
<accession>A0A165PZ33</accession>
<protein>
    <submittedName>
        <fullName evidence="8">DnaJ-domain-containing protein</fullName>
    </submittedName>
</protein>
<feature type="domain" description="C2H2-type" evidence="7">
    <location>
        <begin position="318"/>
        <end position="342"/>
    </location>
</feature>
<dbReference type="PRINTS" id="PR00625">
    <property type="entry name" value="JDOMAIN"/>
</dbReference>
<dbReference type="SMART" id="SM00355">
    <property type="entry name" value="ZnF_C2H2"/>
    <property type="match status" value="2"/>
</dbReference>
<dbReference type="Gene3D" id="1.10.287.110">
    <property type="entry name" value="DnaJ domain"/>
    <property type="match status" value="1"/>
</dbReference>
<dbReference type="InterPro" id="IPR036869">
    <property type="entry name" value="J_dom_sf"/>
</dbReference>
<dbReference type="EMBL" id="KV425886">
    <property type="protein sequence ID" value="KZW02862.1"/>
    <property type="molecule type" value="Genomic_DNA"/>
</dbReference>
<organism evidence="8 9">
    <name type="scientific">Exidia glandulosa HHB12029</name>
    <dbReference type="NCBI Taxonomy" id="1314781"/>
    <lineage>
        <taxon>Eukaryota</taxon>
        <taxon>Fungi</taxon>
        <taxon>Dikarya</taxon>
        <taxon>Basidiomycota</taxon>
        <taxon>Agaricomycotina</taxon>
        <taxon>Agaricomycetes</taxon>
        <taxon>Auriculariales</taxon>
        <taxon>Exidiaceae</taxon>
        <taxon>Exidia</taxon>
    </lineage>
</organism>
<dbReference type="Pfam" id="PF00226">
    <property type="entry name" value="DnaJ"/>
    <property type="match status" value="1"/>
</dbReference>
<dbReference type="InterPro" id="IPR054076">
    <property type="entry name" value="ZUO1-like_ZHD"/>
</dbReference>
<keyword evidence="9" id="KW-1185">Reference proteome</keyword>
<dbReference type="InterPro" id="IPR051964">
    <property type="entry name" value="Chaperone_stress_response"/>
</dbReference>
<feature type="compositionally biased region" description="Basic residues" evidence="5">
    <location>
        <begin position="422"/>
        <end position="433"/>
    </location>
</feature>
<dbReference type="PROSITE" id="PS00028">
    <property type="entry name" value="ZINC_FINGER_C2H2_1"/>
    <property type="match status" value="2"/>
</dbReference>
<gene>
    <name evidence="8" type="ORF">EXIGLDRAFT_759574</name>
</gene>
<dbReference type="InterPro" id="IPR003604">
    <property type="entry name" value="Matrin/U1-like-C_Znf_C2H2"/>
</dbReference>
<feature type="region of interest" description="Disordered" evidence="5">
    <location>
        <begin position="356"/>
        <end position="500"/>
    </location>
</feature>
<dbReference type="OrthoDB" id="5894at2759"/>
<dbReference type="Pfam" id="PF12171">
    <property type="entry name" value="zf-C2H2_jaz"/>
    <property type="match status" value="1"/>
</dbReference>
<evidence type="ECO:0000313" key="8">
    <source>
        <dbReference type="EMBL" id="KZW02862.1"/>
    </source>
</evidence>
<dbReference type="PANTHER" id="PTHR44029:SF1">
    <property type="entry name" value="DNAJ HOMOLOG SUBFAMILY C MEMBER 21"/>
    <property type="match status" value="1"/>
</dbReference>
<dbReference type="SMART" id="SM00271">
    <property type="entry name" value="DnaJ"/>
    <property type="match status" value="1"/>
</dbReference>
<dbReference type="GO" id="GO:0008270">
    <property type="term" value="F:zinc ion binding"/>
    <property type="evidence" value="ECO:0007669"/>
    <property type="project" value="UniProtKB-KW"/>
</dbReference>
<dbReference type="GO" id="GO:0003676">
    <property type="term" value="F:nucleic acid binding"/>
    <property type="evidence" value="ECO:0007669"/>
    <property type="project" value="InterPro"/>
</dbReference>
<keyword evidence="1" id="KW-0479">Metal-binding</keyword>
<dbReference type="FunCoup" id="A0A165PZ33">
    <property type="interactions" value="773"/>
</dbReference>
<evidence type="ECO:0000256" key="5">
    <source>
        <dbReference type="SAM" id="MobiDB-lite"/>
    </source>
</evidence>
<dbReference type="Gene3D" id="3.30.160.60">
    <property type="entry name" value="Classic Zinc Finger"/>
    <property type="match status" value="1"/>
</dbReference>
<evidence type="ECO:0000256" key="4">
    <source>
        <dbReference type="PROSITE-ProRule" id="PRU00042"/>
    </source>
</evidence>
<dbReference type="InterPro" id="IPR036236">
    <property type="entry name" value="Znf_C2H2_sf"/>
</dbReference>
<dbReference type="InParanoid" id="A0A165PZ33"/>
<evidence type="ECO:0000259" key="6">
    <source>
        <dbReference type="PROSITE" id="PS50076"/>
    </source>
</evidence>
<feature type="region of interest" description="Disordered" evidence="5">
    <location>
        <begin position="522"/>
        <end position="543"/>
    </location>
</feature>
<feature type="compositionally biased region" description="Basic and acidic residues" evidence="5">
    <location>
        <begin position="479"/>
        <end position="491"/>
    </location>
</feature>
<dbReference type="InterPro" id="IPR022755">
    <property type="entry name" value="Znf_C2H2_jaz"/>
</dbReference>
<keyword evidence="3" id="KW-0862">Zinc</keyword>
<feature type="region of interest" description="Disordered" evidence="5">
    <location>
        <begin position="257"/>
        <end position="313"/>
    </location>
</feature>
<dbReference type="PROSITE" id="PS50157">
    <property type="entry name" value="ZINC_FINGER_C2H2_2"/>
    <property type="match status" value="1"/>
</dbReference>
<dbReference type="InterPro" id="IPR001623">
    <property type="entry name" value="DnaJ_domain"/>
</dbReference>
<dbReference type="CDD" id="cd06257">
    <property type="entry name" value="DnaJ"/>
    <property type="match status" value="1"/>
</dbReference>
<evidence type="ECO:0000256" key="1">
    <source>
        <dbReference type="ARBA" id="ARBA00022723"/>
    </source>
</evidence>
<name>A0A165PZ33_EXIGL</name>
<dbReference type="STRING" id="1314781.A0A165PZ33"/>
<dbReference type="PROSITE" id="PS00636">
    <property type="entry name" value="DNAJ_1"/>
    <property type="match status" value="1"/>
</dbReference>
<proteinExistence type="predicted"/>
<feature type="domain" description="J" evidence="6">
    <location>
        <begin position="21"/>
        <end position="87"/>
    </location>
</feature>
<evidence type="ECO:0000256" key="2">
    <source>
        <dbReference type="ARBA" id="ARBA00022771"/>
    </source>
</evidence>
<dbReference type="PANTHER" id="PTHR44029">
    <property type="entry name" value="DNAJ HOMOLOG SUBFAMILY C MEMBER 21"/>
    <property type="match status" value="1"/>
</dbReference>
<dbReference type="InterPro" id="IPR018253">
    <property type="entry name" value="DnaJ_domain_CS"/>
</dbReference>
<dbReference type="SMART" id="SM00451">
    <property type="entry name" value="ZnF_U1"/>
    <property type="match status" value="1"/>
</dbReference>